<dbReference type="InterPro" id="IPR011042">
    <property type="entry name" value="6-blade_b-propeller_TolB-like"/>
</dbReference>
<dbReference type="EMBL" id="CP072842">
    <property type="protein sequence ID" value="QTV06593.1"/>
    <property type="molecule type" value="Genomic_DNA"/>
</dbReference>
<name>A0ABX7XFF1_9FLAO</name>
<reference evidence="5" key="2">
    <citation type="submission" date="2021-04" db="EMBL/GenBank/DDBJ databases">
        <title>Taxonomy of Flavobacteriaceae bacterium ZY171143.</title>
        <authorList>
            <person name="Li F."/>
        </authorList>
    </citation>
    <scope>NUCLEOTIDE SEQUENCE [LARGE SCALE GENOMIC DNA]</scope>
    <source>
        <strain evidence="5">ZY171143</strain>
    </source>
</reference>
<evidence type="ECO:0000256" key="1">
    <source>
        <dbReference type="ARBA" id="ARBA00022801"/>
    </source>
</evidence>
<dbReference type="InterPro" id="IPR029058">
    <property type="entry name" value="AB_hydrolase_fold"/>
</dbReference>
<feature type="signal peptide" evidence="2">
    <location>
        <begin position="1"/>
        <end position="21"/>
    </location>
</feature>
<keyword evidence="2" id="KW-0732">Signal</keyword>
<gene>
    <name evidence="4" type="ORF">J9309_04525</name>
</gene>
<dbReference type="PANTHER" id="PTHR42776">
    <property type="entry name" value="SERINE PEPTIDASE S9 FAMILY MEMBER"/>
    <property type="match status" value="1"/>
</dbReference>
<dbReference type="SUPFAM" id="SSF69304">
    <property type="entry name" value="Tricorn protease N-terminal domain"/>
    <property type="match status" value="1"/>
</dbReference>
<organism evidence="4 5">
    <name type="scientific">Faecalibacter bovis</name>
    <dbReference type="NCBI Taxonomy" id="2898187"/>
    <lineage>
        <taxon>Bacteria</taxon>
        <taxon>Pseudomonadati</taxon>
        <taxon>Bacteroidota</taxon>
        <taxon>Flavobacteriia</taxon>
        <taxon>Flavobacteriales</taxon>
        <taxon>Weeksellaceae</taxon>
        <taxon>Faecalibacter</taxon>
    </lineage>
</organism>
<reference evidence="4 5" key="1">
    <citation type="journal article" date="2021" name="Int. J. Syst. Evol. Microbiol.">
        <title>Faecalibacter bovis sp. nov., isolated from cow faeces.</title>
        <authorList>
            <person name="Li F."/>
            <person name="Zhao W."/>
            <person name="Hong Q."/>
            <person name="Shao Q."/>
            <person name="Song J."/>
            <person name="Yang S."/>
        </authorList>
    </citation>
    <scope>NUCLEOTIDE SEQUENCE [LARGE SCALE GENOMIC DNA]</scope>
    <source>
        <strain evidence="4 5">ZY171143</strain>
    </source>
</reference>
<dbReference type="RefSeq" id="WP_230477353.1">
    <property type="nucleotide sequence ID" value="NZ_CP072842.1"/>
</dbReference>
<protein>
    <submittedName>
        <fullName evidence="4">S9 family peptidase</fullName>
    </submittedName>
</protein>
<dbReference type="Pfam" id="PF00326">
    <property type="entry name" value="Peptidase_S9"/>
    <property type="match status" value="1"/>
</dbReference>
<keyword evidence="1" id="KW-0378">Hydrolase</keyword>
<dbReference type="InterPro" id="IPR001375">
    <property type="entry name" value="Peptidase_S9_cat"/>
</dbReference>
<dbReference type="Gene3D" id="3.40.50.1820">
    <property type="entry name" value="alpha/beta hydrolase"/>
    <property type="match status" value="1"/>
</dbReference>
<dbReference type="PANTHER" id="PTHR42776:SF28">
    <property type="entry name" value="GLUTAMYL ENDOPEPTIDASE, CHLOROPLASTIC-RELATED"/>
    <property type="match status" value="1"/>
</dbReference>
<evidence type="ECO:0000256" key="2">
    <source>
        <dbReference type="SAM" id="SignalP"/>
    </source>
</evidence>
<feature type="domain" description="Peptidase S9 prolyl oligopeptidase catalytic" evidence="3">
    <location>
        <begin position="652"/>
        <end position="807"/>
    </location>
</feature>
<sequence length="819" mass="92360">MKKIIYSLMFLAMTFGSALNAQENLSFQTPPKEILQLADADMPPSISVDGKAENAFLSYRSRYKTLNELAETELRLAGLRINPVTNINSRENFSEKITFYDLKNSKEQTITGLPAKGRFSNQSWNSNQTKYAVTNTTEKGVELWVIDVKSKSATKVYEDKLNANLGRPYTWLSDNKTVIVNVIPASKKALINTAEAVPTGPTVSNADGKEAQNRTYQDLLKDKNDEFNFEQLAISELVKVDVETGAKTKWKDAAMYANVVGSPDGQYVLVNEIQKPFSYLVTYRSFPSVDVVYDVNGKVVKEINKKDLQEVVPKGFSSTTTGKRSVYWRADKANTLYWVEALDGGDANKPAEYRDAVYQLAAPFTGEKQELVKVKDRYRGIIWGNDEVALVRDSWYNTRNESYYIFNPSNNKQEAKRFFSRNTQDAYNDPGTFVTEKNDYGYNVLAINKGKLMLDGEGISPDGILPFVDEFDIKTLKTTRLWRAQKSDKLETIVDIIDPKKGIVLERIQSKTEYPNLYVRNIFQKGGKPKQITFTKNPFEAMNQVSKELINYKRADGVELSGTLYLPPNYDKTKKEKLPMLMWAYPREFKDAATAGQVTTSENQFTSPSYGGPVFWALRGYAVLDNAAFPIIGEGKEEPNDTFVPQLVANAKAAIDAVDALGFIDRERVAVGGHSYGAFMTANLLSHSNLFAAGIARSGAYNRTLTPFGFQSEQRNYWEAPEVYNTMSPFMNAEKMKTPLLLIHGDADNNTGTFPMQSERYFNALKGLGATTRLVLLPKESHGYASRENIMHMLWEQDQWLEKYVKNKGKETSKEVKKK</sequence>
<dbReference type="Gene3D" id="2.120.10.30">
    <property type="entry name" value="TolB, C-terminal domain"/>
    <property type="match status" value="1"/>
</dbReference>
<evidence type="ECO:0000313" key="4">
    <source>
        <dbReference type="EMBL" id="QTV06593.1"/>
    </source>
</evidence>
<proteinExistence type="predicted"/>
<dbReference type="Proteomes" id="UP000672011">
    <property type="component" value="Chromosome"/>
</dbReference>
<evidence type="ECO:0000259" key="3">
    <source>
        <dbReference type="Pfam" id="PF00326"/>
    </source>
</evidence>
<accession>A0ABX7XFF1</accession>
<evidence type="ECO:0000313" key="5">
    <source>
        <dbReference type="Proteomes" id="UP000672011"/>
    </source>
</evidence>
<dbReference type="SUPFAM" id="SSF53474">
    <property type="entry name" value="alpha/beta-Hydrolases"/>
    <property type="match status" value="1"/>
</dbReference>
<keyword evidence="5" id="KW-1185">Reference proteome</keyword>
<feature type="chain" id="PRO_5047191926" evidence="2">
    <location>
        <begin position="22"/>
        <end position="819"/>
    </location>
</feature>